<dbReference type="EMBL" id="JANPWB010000010">
    <property type="protein sequence ID" value="KAJ1137208.1"/>
    <property type="molecule type" value="Genomic_DNA"/>
</dbReference>
<dbReference type="Proteomes" id="UP001066276">
    <property type="component" value="Chromosome 6"/>
</dbReference>
<evidence type="ECO:0000313" key="2">
    <source>
        <dbReference type="Proteomes" id="UP001066276"/>
    </source>
</evidence>
<reference evidence="1" key="1">
    <citation type="journal article" date="2022" name="bioRxiv">
        <title>Sequencing and chromosome-scale assembly of the giantPleurodeles waltlgenome.</title>
        <authorList>
            <person name="Brown T."/>
            <person name="Elewa A."/>
            <person name="Iarovenko S."/>
            <person name="Subramanian E."/>
            <person name="Araus A.J."/>
            <person name="Petzold A."/>
            <person name="Susuki M."/>
            <person name="Suzuki K.-i.T."/>
            <person name="Hayashi T."/>
            <person name="Toyoda A."/>
            <person name="Oliveira C."/>
            <person name="Osipova E."/>
            <person name="Leigh N.D."/>
            <person name="Simon A."/>
            <person name="Yun M.H."/>
        </authorList>
    </citation>
    <scope>NUCLEOTIDE SEQUENCE</scope>
    <source>
        <strain evidence="1">20211129_DDA</strain>
        <tissue evidence="1">Liver</tissue>
    </source>
</reference>
<organism evidence="1 2">
    <name type="scientific">Pleurodeles waltl</name>
    <name type="common">Iberian ribbed newt</name>
    <dbReference type="NCBI Taxonomy" id="8319"/>
    <lineage>
        <taxon>Eukaryota</taxon>
        <taxon>Metazoa</taxon>
        <taxon>Chordata</taxon>
        <taxon>Craniata</taxon>
        <taxon>Vertebrata</taxon>
        <taxon>Euteleostomi</taxon>
        <taxon>Amphibia</taxon>
        <taxon>Batrachia</taxon>
        <taxon>Caudata</taxon>
        <taxon>Salamandroidea</taxon>
        <taxon>Salamandridae</taxon>
        <taxon>Pleurodelinae</taxon>
        <taxon>Pleurodeles</taxon>
    </lineage>
</organism>
<name>A0AAV7QFE2_PLEWA</name>
<evidence type="ECO:0000313" key="1">
    <source>
        <dbReference type="EMBL" id="KAJ1137208.1"/>
    </source>
</evidence>
<protein>
    <submittedName>
        <fullName evidence="1">Uncharacterized protein</fullName>
    </submittedName>
</protein>
<accession>A0AAV7QFE2</accession>
<dbReference type="AlphaFoldDB" id="A0AAV7QFE2"/>
<sequence length="233" mass="24346">MGHDGRLKRVLREAAGLGPGTLWGHGASFRCCGGSWRVLRQQQRYPEASRAPRPRLNWCCVEAAWGRAQSRSLQCFQSPALPSAAGWSRCGVGAPNAYTSAAPPPPPWSALFAAAGARLAVGARTLGPSWSAFWTRPGTVLRAAGEGLAPGIIGGPALCWGPSGAPPPTPSGVLPLSPCACPPPSTGGLLLLLGGTVDYWRPRRWGREVERTDGHIGLTLAVGDLTAQGLHTH</sequence>
<keyword evidence="2" id="KW-1185">Reference proteome</keyword>
<gene>
    <name evidence="1" type="ORF">NDU88_003621</name>
</gene>
<proteinExistence type="predicted"/>
<comment type="caution">
    <text evidence="1">The sequence shown here is derived from an EMBL/GenBank/DDBJ whole genome shotgun (WGS) entry which is preliminary data.</text>
</comment>